<gene>
    <name evidence="3" type="ORF">K1720_03600</name>
</gene>
<proteinExistence type="predicted"/>
<protein>
    <submittedName>
        <fullName evidence="3">DUF835 domain-containing protein</fullName>
    </submittedName>
</protein>
<evidence type="ECO:0000313" key="3">
    <source>
        <dbReference type="EMBL" id="USH00548.1"/>
    </source>
</evidence>
<name>A0A9E7MC44_9EURY</name>
<evidence type="ECO:0000313" key="4">
    <source>
        <dbReference type="Proteomes" id="UP001056425"/>
    </source>
</evidence>
<dbReference type="AlphaFoldDB" id="A0A9E7MC44"/>
<dbReference type="GeneID" id="72777399"/>
<feature type="domain" description="DUF835" evidence="2">
    <location>
        <begin position="134"/>
        <end position="252"/>
    </location>
</feature>
<dbReference type="EMBL" id="CP080572">
    <property type="protein sequence ID" value="USH00548.1"/>
    <property type="molecule type" value="Genomic_DNA"/>
</dbReference>
<dbReference type="Proteomes" id="UP001056425">
    <property type="component" value="Chromosome"/>
</dbReference>
<dbReference type="PANTHER" id="PTHR33531:SF7">
    <property type="entry name" value="HYPOTHETICAL MEMBRANE PROTEIN, CONSERVED"/>
    <property type="match status" value="1"/>
</dbReference>
<evidence type="ECO:0000259" key="2">
    <source>
        <dbReference type="Pfam" id="PF05763"/>
    </source>
</evidence>
<dbReference type="KEGG" id="thei:K1720_03600"/>
<evidence type="ECO:0000256" key="1">
    <source>
        <dbReference type="SAM" id="Phobius"/>
    </source>
</evidence>
<keyword evidence="4" id="KW-1185">Reference proteome</keyword>
<keyword evidence="1" id="KW-0472">Membrane</keyword>
<dbReference type="InterPro" id="IPR008553">
    <property type="entry name" value="DUF835"/>
</dbReference>
<organism evidence="3 4">
    <name type="scientific">Thermococcus argininiproducens</name>
    <dbReference type="NCBI Taxonomy" id="2866384"/>
    <lineage>
        <taxon>Archaea</taxon>
        <taxon>Methanobacteriati</taxon>
        <taxon>Methanobacteriota</taxon>
        <taxon>Thermococci</taxon>
        <taxon>Thermococcales</taxon>
        <taxon>Thermococcaceae</taxon>
        <taxon>Thermococcus</taxon>
    </lineage>
</organism>
<reference evidence="3 4" key="1">
    <citation type="submission" date="2021-08" db="EMBL/GenBank/DDBJ databases">
        <title>Thermococcus onnuriiensis IOH2.</title>
        <authorList>
            <person name="Park Y.-J."/>
        </authorList>
    </citation>
    <scope>NUCLEOTIDE SEQUENCE [LARGE SCALE GENOMIC DNA]</scope>
    <source>
        <strain evidence="3 4">IOH2</strain>
    </source>
</reference>
<keyword evidence="1" id="KW-1133">Transmembrane helix</keyword>
<dbReference type="PANTHER" id="PTHR33531">
    <property type="entry name" value="RUBRERYTHRIN SUBFAMILY"/>
    <property type="match status" value="1"/>
</dbReference>
<dbReference type="Pfam" id="PF05763">
    <property type="entry name" value="DUF835"/>
    <property type="match status" value="1"/>
</dbReference>
<sequence>MTINLYGLITGLVIMQIGIFGVFKAYKYYRSLKEPRKILAKILLISFILFTLGSIGVIIDSISQKHLWEIGAISFTASYLYLATSLLRYLYITMEERKETKRTVEKRSKLPISGAYIIRKPLSPERIEFFFRYSSGLLVISRTQKPLWVKKYGLEPDKFLWISRMEGKDKADPLKLHVIQDEILKFIRRRKGGCVIYFEGIEYLMLYNEFTSVAKFFFSLKDYAISGDSLLILYLPPKILETSQEATILKEFKVREEKELVREISQKLLANMLEGEDKNASNKSKEK</sequence>
<feature type="transmembrane region" description="Helical" evidence="1">
    <location>
        <begin position="6"/>
        <end position="26"/>
    </location>
</feature>
<dbReference type="RefSeq" id="WP_251950002.1">
    <property type="nucleotide sequence ID" value="NZ_CP080572.1"/>
</dbReference>
<keyword evidence="1" id="KW-0812">Transmembrane</keyword>
<feature type="transmembrane region" description="Helical" evidence="1">
    <location>
        <begin position="38"/>
        <end position="59"/>
    </location>
</feature>
<accession>A0A9E7MC44</accession>
<feature type="transmembrane region" description="Helical" evidence="1">
    <location>
        <begin position="71"/>
        <end position="92"/>
    </location>
</feature>